<dbReference type="EMBL" id="NHYD01003321">
    <property type="protein sequence ID" value="PPQ80582.1"/>
    <property type="molecule type" value="Genomic_DNA"/>
</dbReference>
<keyword evidence="1" id="KW-0472">Membrane</keyword>
<dbReference type="AlphaFoldDB" id="A0A409WQ06"/>
<sequence>MNNRQDETSDISGGGFSLYGFLQSGTPESPAPAPAPARALYLALGRHTTTFTVLAALVFVFVFGPVLRRISQARQKS</sequence>
<name>A0A409WQ06_PSICY</name>
<organism evidence="2 3">
    <name type="scientific">Psilocybe cyanescens</name>
    <dbReference type="NCBI Taxonomy" id="93625"/>
    <lineage>
        <taxon>Eukaryota</taxon>
        <taxon>Fungi</taxon>
        <taxon>Dikarya</taxon>
        <taxon>Basidiomycota</taxon>
        <taxon>Agaricomycotina</taxon>
        <taxon>Agaricomycetes</taxon>
        <taxon>Agaricomycetidae</taxon>
        <taxon>Agaricales</taxon>
        <taxon>Agaricineae</taxon>
        <taxon>Strophariaceae</taxon>
        <taxon>Psilocybe</taxon>
    </lineage>
</organism>
<dbReference type="InParanoid" id="A0A409WQ06"/>
<protein>
    <submittedName>
        <fullName evidence="2">Uncharacterized protein</fullName>
    </submittedName>
</protein>
<gene>
    <name evidence="2" type="ORF">CVT25_001614</name>
</gene>
<evidence type="ECO:0000313" key="3">
    <source>
        <dbReference type="Proteomes" id="UP000283269"/>
    </source>
</evidence>
<dbReference type="Proteomes" id="UP000283269">
    <property type="component" value="Unassembled WGS sequence"/>
</dbReference>
<proteinExistence type="predicted"/>
<reference evidence="2 3" key="1">
    <citation type="journal article" date="2018" name="Evol. Lett.">
        <title>Horizontal gene cluster transfer increased hallucinogenic mushroom diversity.</title>
        <authorList>
            <person name="Reynolds H.T."/>
            <person name="Vijayakumar V."/>
            <person name="Gluck-Thaler E."/>
            <person name="Korotkin H.B."/>
            <person name="Matheny P.B."/>
            <person name="Slot J.C."/>
        </authorList>
    </citation>
    <scope>NUCLEOTIDE SEQUENCE [LARGE SCALE GENOMIC DNA]</scope>
    <source>
        <strain evidence="2 3">2631</strain>
    </source>
</reference>
<keyword evidence="3" id="KW-1185">Reference proteome</keyword>
<evidence type="ECO:0000256" key="1">
    <source>
        <dbReference type="SAM" id="Phobius"/>
    </source>
</evidence>
<evidence type="ECO:0000313" key="2">
    <source>
        <dbReference type="EMBL" id="PPQ80582.1"/>
    </source>
</evidence>
<feature type="transmembrane region" description="Helical" evidence="1">
    <location>
        <begin position="48"/>
        <end position="67"/>
    </location>
</feature>
<keyword evidence="1" id="KW-0812">Transmembrane</keyword>
<accession>A0A409WQ06</accession>
<keyword evidence="1" id="KW-1133">Transmembrane helix</keyword>
<comment type="caution">
    <text evidence="2">The sequence shown here is derived from an EMBL/GenBank/DDBJ whole genome shotgun (WGS) entry which is preliminary data.</text>
</comment>